<reference evidence="2 3" key="1">
    <citation type="journal article" date="2022" name="G3 (Bethesda)">
        <title>Whole-genome sequence and methylome profiling of the almond [Prunus dulcis (Mill.) D.A. Webb] cultivar 'Nonpareil'.</title>
        <authorList>
            <person name="D'Amico-Willman K.M."/>
            <person name="Ouma W.Z."/>
            <person name="Meulia T."/>
            <person name="Sideli G.M."/>
            <person name="Gradziel T.M."/>
            <person name="Fresnedo-Ramirez J."/>
        </authorList>
    </citation>
    <scope>NUCLEOTIDE SEQUENCE [LARGE SCALE GENOMIC DNA]</scope>
    <source>
        <strain evidence="2">Clone GOH B32 T37-40</strain>
    </source>
</reference>
<comment type="caution">
    <text evidence="2">The sequence shown here is derived from an EMBL/GenBank/DDBJ whole genome shotgun (WGS) entry which is preliminary data.</text>
</comment>
<evidence type="ECO:0000256" key="1">
    <source>
        <dbReference type="SAM" id="MobiDB-lite"/>
    </source>
</evidence>
<dbReference type="AlphaFoldDB" id="A0AAD4WT51"/>
<dbReference type="Proteomes" id="UP001054821">
    <property type="component" value="Chromosome 1"/>
</dbReference>
<sequence length="83" mass="9445">MWRRLKSTPDLSEMVARITQNGGEKPKQSRPNPSSQRLPEQRSWLGFHPVMIASPSQSHPDRSQSQVSLPHSGQVYVRPKREG</sequence>
<feature type="compositionally biased region" description="Polar residues" evidence="1">
    <location>
        <begin position="29"/>
        <end position="38"/>
    </location>
</feature>
<accession>A0AAD4WT51</accession>
<protein>
    <submittedName>
        <fullName evidence="2">Uncharacterized protein</fullName>
    </submittedName>
</protein>
<name>A0AAD4WT51_PRUDU</name>
<keyword evidence="3" id="KW-1185">Reference proteome</keyword>
<evidence type="ECO:0000313" key="2">
    <source>
        <dbReference type="EMBL" id="KAI5349095.1"/>
    </source>
</evidence>
<gene>
    <name evidence="2" type="ORF">L3X38_001982</name>
</gene>
<dbReference type="EMBL" id="JAJFAZ020000001">
    <property type="protein sequence ID" value="KAI5349095.1"/>
    <property type="molecule type" value="Genomic_DNA"/>
</dbReference>
<feature type="compositionally biased region" description="Polar residues" evidence="1">
    <location>
        <begin position="54"/>
        <end position="71"/>
    </location>
</feature>
<feature type="region of interest" description="Disordered" evidence="1">
    <location>
        <begin position="1"/>
        <end position="83"/>
    </location>
</feature>
<proteinExistence type="predicted"/>
<organism evidence="2 3">
    <name type="scientific">Prunus dulcis</name>
    <name type="common">Almond</name>
    <name type="synonym">Amygdalus dulcis</name>
    <dbReference type="NCBI Taxonomy" id="3755"/>
    <lineage>
        <taxon>Eukaryota</taxon>
        <taxon>Viridiplantae</taxon>
        <taxon>Streptophyta</taxon>
        <taxon>Embryophyta</taxon>
        <taxon>Tracheophyta</taxon>
        <taxon>Spermatophyta</taxon>
        <taxon>Magnoliopsida</taxon>
        <taxon>eudicotyledons</taxon>
        <taxon>Gunneridae</taxon>
        <taxon>Pentapetalae</taxon>
        <taxon>rosids</taxon>
        <taxon>fabids</taxon>
        <taxon>Rosales</taxon>
        <taxon>Rosaceae</taxon>
        <taxon>Amygdaloideae</taxon>
        <taxon>Amygdaleae</taxon>
        <taxon>Prunus</taxon>
    </lineage>
</organism>
<evidence type="ECO:0000313" key="3">
    <source>
        <dbReference type="Proteomes" id="UP001054821"/>
    </source>
</evidence>